<dbReference type="eggNOG" id="ENOG5030XVK">
    <property type="taxonomic scope" value="Bacteria"/>
</dbReference>
<dbReference type="Proteomes" id="UP000002861">
    <property type="component" value="Chromosome"/>
</dbReference>
<proteinExistence type="predicted"/>
<dbReference type="STRING" id="435590.BVU_1706"/>
<evidence type="ECO:0000313" key="2">
    <source>
        <dbReference type="Proteomes" id="UP000002861"/>
    </source>
</evidence>
<name>A6L118_PHOV8</name>
<protein>
    <submittedName>
        <fullName evidence="1">Uncharacterized protein</fullName>
    </submittedName>
</protein>
<accession>A6L118</accession>
<gene>
    <name evidence="1" type="ordered locus">BVU_1706</name>
</gene>
<organism evidence="1 2">
    <name type="scientific">Phocaeicola vulgatus (strain ATCC 8482 / DSM 1447 / JCM 5826 / CCUG 4940 / NBRC 14291 / NCTC 11154)</name>
    <name type="common">Bacteroides vulgatus</name>
    <dbReference type="NCBI Taxonomy" id="435590"/>
    <lineage>
        <taxon>Bacteria</taxon>
        <taxon>Pseudomonadati</taxon>
        <taxon>Bacteroidota</taxon>
        <taxon>Bacteroidia</taxon>
        <taxon>Bacteroidales</taxon>
        <taxon>Bacteroidaceae</taxon>
        <taxon>Phocaeicola</taxon>
    </lineage>
</organism>
<dbReference type="KEGG" id="bvu:BVU_1706"/>
<dbReference type="AlphaFoldDB" id="A6L118"/>
<dbReference type="EMBL" id="CP000139">
    <property type="protein sequence ID" value="ABR39382.1"/>
    <property type="molecule type" value="Genomic_DNA"/>
</dbReference>
<sequence>MKSPQTKIRMPCCIRIKEHYMERTELIEAIRKICEIQNDIRIDMRVRGEGWFFDAAYIFLGENGIYVTDTLYIISIDELDTGSLNRIHQKIVLK</sequence>
<dbReference type="HOGENOM" id="CLU_185025_0_0_10"/>
<dbReference type="PaxDb" id="435590-BVU_1706"/>
<evidence type="ECO:0000313" key="1">
    <source>
        <dbReference type="EMBL" id="ABR39382.1"/>
    </source>
</evidence>
<reference evidence="1 2" key="1">
    <citation type="journal article" date="2007" name="PLoS Biol.">
        <title>Evolution of symbiotic bacteria in the distal human intestine.</title>
        <authorList>
            <person name="Xu J."/>
            <person name="Mahowald M.A."/>
            <person name="Ley R.E."/>
            <person name="Lozupone C.A."/>
            <person name="Hamady M."/>
            <person name="Martens E.C."/>
            <person name="Henrissat B."/>
            <person name="Coutinho P.M."/>
            <person name="Minx P."/>
            <person name="Latreille P."/>
            <person name="Cordum H."/>
            <person name="Van Brunt A."/>
            <person name="Kim K."/>
            <person name="Fulton R.S."/>
            <person name="Fulton L.A."/>
            <person name="Clifton S.W."/>
            <person name="Wilson R.K."/>
            <person name="Knight R.D."/>
            <person name="Gordon J.I."/>
        </authorList>
    </citation>
    <scope>NUCLEOTIDE SEQUENCE [LARGE SCALE GENOMIC DNA]</scope>
    <source>
        <strain evidence="2">ATCC 8482 / DSM 1447 / JCM 5826 / CCUG 4940 / NBRC 14291 / NCTC 11154</strain>
    </source>
</reference>